<dbReference type="EMBL" id="BART01025827">
    <property type="protein sequence ID" value="GAG90636.1"/>
    <property type="molecule type" value="Genomic_DNA"/>
</dbReference>
<dbReference type="AlphaFoldDB" id="X1D2C2"/>
<name>X1D2C2_9ZZZZ</name>
<sequence>ETAIHNFVRPHRGLKYNTPMMAAGKTDHVWSVEELLSFSV</sequence>
<evidence type="ECO:0000313" key="1">
    <source>
        <dbReference type="EMBL" id="GAG90636.1"/>
    </source>
</evidence>
<evidence type="ECO:0008006" key="2">
    <source>
        <dbReference type="Google" id="ProtNLM"/>
    </source>
</evidence>
<comment type="caution">
    <text evidence="1">The sequence shown here is derived from an EMBL/GenBank/DDBJ whole genome shotgun (WGS) entry which is preliminary data.</text>
</comment>
<feature type="non-terminal residue" evidence="1">
    <location>
        <position position="1"/>
    </location>
</feature>
<reference evidence="1" key="1">
    <citation type="journal article" date="2014" name="Front. Microbiol.">
        <title>High frequency of phylogenetically diverse reductive dehalogenase-homologous genes in deep subseafloor sedimentary metagenomes.</title>
        <authorList>
            <person name="Kawai M."/>
            <person name="Futagami T."/>
            <person name="Toyoda A."/>
            <person name="Takaki Y."/>
            <person name="Nishi S."/>
            <person name="Hori S."/>
            <person name="Arai W."/>
            <person name="Tsubouchi T."/>
            <person name="Morono Y."/>
            <person name="Uchiyama I."/>
            <person name="Ito T."/>
            <person name="Fujiyama A."/>
            <person name="Inagaki F."/>
            <person name="Takami H."/>
        </authorList>
    </citation>
    <scope>NUCLEOTIDE SEQUENCE</scope>
    <source>
        <strain evidence="1">Expedition CK06-06</strain>
    </source>
</reference>
<protein>
    <recommendedName>
        <fullName evidence="2">Integrase catalytic domain-containing protein</fullName>
    </recommendedName>
</protein>
<accession>X1D2C2</accession>
<organism evidence="1">
    <name type="scientific">marine sediment metagenome</name>
    <dbReference type="NCBI Taxonomy" id="412755"/>
    <lineage>
        <taxon>unclassified sequences</taxon>
        <taxon>metagenomes</taxon>
        <taxon>ecological metagenomes</taxon>
    </lineage>
</organism>
<proteinExistence type="predicted"/>
<gene>
    <name evidence="1" type="ORF">S01H4_46250</name>
</gene>